<dbReference type="GO" id="GO:0016567">
    <property type="term" value="P:protein ubiquitination"/>
    <property type="evidence" value="ECO:0007669"/>
    <property type="project" value="TreeGrafter"/>
</dbReference>
<evidence type="ECO:0000256" key="3">
    <source>
        <dbReference type="ARBA" id="ARBA00022692"/>
    </source>
</evidence>
<name>T2M488_HYDVU</name>
<keyword evidence="5 10" id="KW-0863">Zinc-finger</keyword>
<evidence type="ECO:0000256" key="5">
    <source>
        <dbReference type="ARBA" id="ARBA00022771"/>
    </source>
</evidence>
<keyword evidence="4" id="KW-0479">Metal-binding</keyword>
<dbReference type="PROSITE" id="PS50089">
    <property type="entry name" value="ZF_RING_2"/>
    <property type="match status" value="1"/>
</dbReference>
<dbReference type="InterPro" id="IPR001841">
    <property type="entry name" value="Znf_RING"/>
</dbReference>
<comment type="subcellular location">
    <subcellularLocation>
        <location evidence="1">Membrane</location>
        <topology evidence="1">Multi-pass membrane protein</topology>
    </subcellularLocation>
</comment>
<feature type="transmembrane region" description="Helical" evidence="11">
    <location>
        <begin position="207"/>
        <end position="230"/>
    </location>
</feature>
<dbReference type="EMBL" id="HAAD01000644">
    <property type="protein sequence ID" value="CDG66876.1"/>
    <property type="molecule type" value="mRNA"/>
</dbReference>
<keyword evidence="2" id="KW-0808">Transferase</keyword>
<organism evidence="14">
    <name type="scientific">Hydra vulgaris</name>
    <name type="common">Hydra</name>
    <name type="synonym">Hydra attenuata</name>
    <dbReference type="NCBI Taxonomy" id="6087"/>
    <lineage>
        <taxon>Eukaryota</taxon>
        <taxon>Metazoa</taxon>
        <taxon>Cnidaria</taxon>
        <taxon>Hydrozoa</taxon>
        <taxon>Hydroidolina</taxon>
        <taxon>Anthoathecata</taxon>
        <taxon>Aplanulata</taxon>
        <taxon>Hydridae</taxon>
        <taxon>Hydra</taxon>
    </lineage>
</organism>
<evidence type="ECO:0000256" key="1">
    <source>
        <dbReference type="ARBA" id="ARBA00004141"/>
    </source>
</evidence>
<dbReference type="Pfam" id="PF12906">
    <property type="entry name" value="RINGv"/>
    <property type="match status" value="1"/>
</dbReference>
<evidence type="ECO:0000256" key="2">
    <source>
        <dbReference type="ARBA" id="ARBA00022679"/>
    </source>
</evidence>
<keyword evidence="9 11" id="KW-0472">Membrane</keyword>
<evidence type="ECO:0000313" key="14">
    <source>
        <dbReference type="EMBL" id="CDG66876.1"/>
    </source>
</evidence>
<keyword evidence="6" id="KW-0833">Ubl conjugation pathway</keyword>
<keyword evidence="7" id="KW-0862">Zinc</keyword>
<dbReference type="PANTHER" id="PTHR46065">
    <property type="entry name" value="E3 UBIQUITIN-PROTEIN LIGASE MARCH 2/3 FAMILY MEMBER"/>
    <property type="match status" value="1"/>
</dbReference>
<dbReference type="PROSITE" id="PS51292">
    <property type="entry name" value="ZF_RING_CH"/>
    <property type="match status" value="1"/>
</dbReference>
<dbReference type="PANTHER" id="PTHR46065:SF3">
    <property type="entry name" value="FI20425P1"/>
    <property type="match status" value="1"/>
</dbReference>
<evidence type="ECO:0000256" key="11">
    <source>
        <dbReference type="SAM" id="Phobius"/>
    </source>
</evidence>
<feature type="domain" description="RING-type" evidence="12">
    <location>
        <begin position="99"/>
        <end position="145"/>
    </location>
</feature>
<evidence type="ECO:0000256" key="8">
    <source>
        <dbReference type="ARBA" id="ARBA00022989"/>
    </source>
</evidence>
<proteinExistence type="evidence at transcript level"/>
<sequence>MHERIFNVPLFVKLHKTIGLLSEEEGECLHNSVNKELRQLHSVRNQEQKLHLVLKRFELHSKADRKLQASEKSNSSKENVSIKTHSKISLSTRNSGIYCRICQDNKATEPLLSPCLCTGTIGFLHSACLEKWLSQAARKKCELCNYEFCTVMTSKGIWEWILSRNLSSDRRYIFIDAACFFILTPLGFVSSWLCIQGAQQYYTHDEFWTGFGLILLTGFLAMLYLFWVIITIRYHYLSFKNWQRNNTEVRVVFSKERCNEVARKASSIISNVHSVENGEVEVIQHKTLDTKQTVANDCMVTDV</sequence>
<dbReference type="AlphaFoldDB" id="T2M488"/>
<dbReference type="InterPro" id="IPR011016">
    <property type="entry name" value="Znf_RING-CH"/>
</dbReference>
<accession>T2M488</accession>
<gene>
    <name evidence="14" type="primary">MARCH2</name>
</gene>
<evidence type="ECO:0000256" key="6">
    <source>
        <dbReference type="ARBA" id="ARBA00022786"/>
    </source>
</evidence>
<evidence type="ECO:0000259" key="12">
    <source>
        <dbReference type="PROSITE" id="PS50089"/>
    </source>
</evidence>
<dbReference type="OrthoDB" id="273089at2759"/>
<evidence type="ECO:0000256" key="4">
    <source>
        <dbReference type="ARBA" id="ARBA00022723"/>
    </source>
</evidence>
<evidence type="ECO:0000256" key="10">
    <source>
        <dbReference type="PROSITE-ProRule" id="PRU00175"/>
    </source>
</evidence>
<dbReference type="GO" id="GO:0004842">
    <property type="term" value="F:ubiquitin-protein transferase activity"/>
    <property type="evidence" value="ECO:0007669"/>
    <property type="project" value="TreeGrafter"/>
</dbReference>
<protein>
    <submittedName>
        <fullName evidence="14">E3 ubiquitin-protein ligase MARCH2</fullName>
    </submittedName>
</protein>
<evidence type="ECO:0000256" key="7">
    <source>
        <dbReference type="ARBA" id="ARBA00022833"/>
    </source>
</evidence>
<evidence type="ECO:0000259" key="13">
    <source>
        <dbReference type="PROSITE" id="PS51292"/>
    </source>
</evidence>
<feature type="non-terminal residue" evidence="14">
    <location>
        <position position="1"/>
    </location>
</feature>
<dbReference type="SUPFAM" id="SSF57850">
    <property type="entry name" value="RING/U-box"/>
    <property type="match status" value="1"/>
</dbReference>
<keyword evidence="8 11" id="KW-1133">Transmembrane helix</keyword>
<feature type="transmembrane region" description="Helical" evidence="11">
    <location>
        <begin position="172"/>
        <end position="195"/>
    </location>
</feature>
<dbReference type="InterPro" id="IPR013083">
    <property type="entry name" value="Znf_RING/FYVE/PHD"/>
</dbReference>
<keyword evidence="3 11" id="KW-0812">Transmembrane</keyword>
<dbReference type="Gene3D" id="3.30.40.10">
    <property type="entry name" value="Zinc/RING finger domain, C3HC4 (zinc finger)"/>
    <property type="match status" value="1"/>
</dbReference>
<dbReference type="SMART" id="SM00744">
    <property type="entry name" value="RINGv"/>
    <property type="match status" value="1"/>
</dbReference>
<reference evidence="14" key="1">
    <citation type="journal article" date="2013" name="Genome Biol. Evol.">
        <title>Punctuated emergences of genetic and phenotypic innovations in eumetazoan, bilaterian, euteleostome, and hominidae ancestors.</title>
        <authorList>
            <person name="Wenger Y."/>
            <person name="Galliot B."/>
        </authorList>
    </citation>
    <scope>NUCLEOTIDE SEQUENCE</scope>
    <source>
        <tissue evidence="14">Whole animals</tissue>
    </source>
</reference>
<evidence type="ECO:0000256" key="9">
    <source>
        <dbReference type="ARBA" id="ARBA00023136"/>
    </source>
</evidence>
<dbReference type="GO" id="GO:0008270">
    <property type="term" value="F:zinc ion binding"/>
    <property type="evidence" value="ECO:0007669"/>
    <property type="project" value="UniProtKB-KW"/>
</dbReference>
<feature type="domain" description="RING-CH-type" evidence="13">
    <location>
        <begin position="91"/>
        <end position="151"/>
    </location>
</feature>
<dbReference type="GO" id="GO:0016020">
    <property type="term" value="C:membrane"/>
    <property type="evidence" value="ECO:0007669"/>
    <property type="project" value="UniProtKB-SubCell"/>
</dbReference>